<keyword evidence="5" id="KW-1185">Reference proteome</keyword>
<feature type="domain" description="HTH LytTR-type" evidence="3">
    <location>
        <begin position="137"/>
        <end position="240"/>
    </location>
</feature>
<feature type="domain" description="Response regulatory" evidence="2">
    <location>
        <begin position="3"/>
        <end position="126"/>
    </location>
</feature>
<dbReference type="SMART" id="SM00850">
    <property type="entry name" value="LytTR"/>
    <property type="match status" value="1"/>
</dbReference>
<dbReference type="Gene3D" id="2.40.50.1020">
    <property type="entry name" value="LytTr DNA-binding domain"/>
    <property type="match status" value="1"/>
</dbReference>
<protein>
    <submittedName>
        <fullName evidence="4">DNA-binding LytR/AlgR family response regulator</fullName>
    </submittedName>
</protein>
<sequence>MFHVGVCDDDANVLDKVKQYFKLLSLSTNYSFDVHCFSSGEQLLQHYKAMQGEYTYHLLILDVEMAGISGIETAQAIRSLPDRDVQIIFLSSYPEYMMDSFDVQTFQYLLKPVPYELFQDKILKLCSYIHSSPNRFFTIKVEDDQVVLRRPDIIAIVKIKHSLAQNKLKLITVSREYLINGTLQSYSDKLGNPFLLIHRSIIVNLEHVRRFNANSVIMSSDEEYPIGRSQSKAFKDVYAGYVLEEIQGRG</sequence>
<dbReference type="InterPro" id="IPR011006">
    <property type="entry name" value="CheY-like_superfamily"/>
</dbReference>
<evidence type="ECO:0000256" key="1">
    <source>
        <dbReference type="PROSITE-ProRule" id="PRU00169"/>
    </source>
</evidence>
<evidence type="ECO:0000313" key="4">
    <source>
        <dbReference type="EMBL" id="MBP2110625.1"/>
    </source>
</evidence>
<dbReference type="InterPro" id="IPR001789">
    <property type="entry name" value="Sig_transdc_resp-reg_receiver"/>
</dbReference>
<keyword evidence="4" id="KW-0238">DNA-binding</keyword>
<dbReference type="GO" id="GO:0003677">
    <property type="term" value="F:DNA binding"/>
    <property type="evidence" value="ECO:0007669"/>
    <property type="project" value="UniProtKB-KW"/>
</dbReference>
<dbReference type="InterPro" id="IPR007492">
    <property type="entry name" value="LytTR_DNA-bd_dom"/>
</dbReference>
<dbReference type="EMBL" id="JAGGLV010000002">
    <property type="protein sequence ID" value="MBP2110625.1"/>
    <property type="molecule type" value="Genomic_DNA"/>
</dbReference>
<keyword evidence="1" id="KW-0597">Phosphoprotein</keyword>
<proteinExistence type="predicted"/>
<dbReference type="Pfam" id="PF04397">
    <property type="entry name" value="LytTR"/>
    <property type="match status" value="1"/>
</dbReference>
<reference evidence="4 5" key="1">
    <citation type="submission" date="2021-03" db="EMBL/GenBank/DDBJ databases">
        <title>Genomic Encyclopedia of Type Strains, Phase IV (KMG-IV): sequencing the most valuable type-strain genomes for metagenomic binning, comparative biology and taxonomic classification.</title>
        <authorList>
            <person name="Goeker M."/>
        </authorList>
    </citation>
    <scope>NUCLEOTIDE SEQUENCE [LARGE SCALE GENOMIC DNA]</scope>
    <source>
        <strain evidence="4 5">DSM 101953</strain>
    </source>
</reference>
<evidence type="ECO:0000259" key="2">
    <source>
        <dbReference type="PROSITE" id="PS50110"/>
    </source>
</evidence>
<evidence type="ECO:0000313" key="5">
    <source>
        <dbReference type="Proteomes" id="UP000773462"/>
    </source>
</evidence>
<dbReference type="PANTHER" id="PTHR37299:SF1">
    <property type="entry name" value="STAGE 0 SPORULATION PROTEIN A HOMOLOG"/>
    <property type="match status" value="1"/>
</dbReference>
<dbReference type="SMART" id="SM00448">
    <property type="entry name" value="REC"/>
    <property type="match status" value="1"/>
</dbReference>
<gene>
    <name evidence="4" type="ORF">J2Z70_000765</name>
</gene>
<organism evidence="4 5">
    <name type="scientific">Paenibacillus silagei</name>
    <dbReference type="NCBI Taxonomy" id="1670801"/>
    <lineage>
        <taxon>Bacteria</taxon>
        <taxon>Bacillati</taxon>
        <taxon>Bacillota</taxon>
        <taxon>Bacilli</taxon>
        <taxon>Bacillales</taxon>
        <taxon>Paenibacillaceae</taxon>
        <taxon>Paenibacillus</taxon>
    </lineage>
</organism>
<evidence type="ECO:0000259" key="3">
    <source>
        <dbReference type="PROSITE" id="PS50930"/>
    </source>
</evidence>
<dbReference type="SUPFAM" id="SSF52172">
    <property type="entry name" value="CheY-like"/>
    <property type="match status" value="1"/>
</dbReference>
<dbReference type="RefSeq" id="WP_209869577.1">
    <property type="nucleotide sequence ID" value="NZ_JAGGLV010000002.1"/>
</dbReference>
<dbReference type="Gene3D" id="3.40.50.2300">
    <property type="match status" value="1"/>
</dbReference>
<comment type="caution">
    <text evidence="4">The sequence shown here is derived from an EMBL/GenBank/DDBJ whole genome shotgun (WGS) entry which is preliminary data.</text>
</comment>
<dbReference type="Proteomes" id="UP000773462">
    <property type="component" value="Unassembled WGS sequence"/>
</dbReference>
<dbReference type="PROSITE" id="PS50110">
    <property type="entry name" value="RESPONSE_REGULATORY"/>
    <property type="match status" value="1"/>
</dbReference>
<dbReference type="InterPro" id="IPR046947">
    <property type="entry name" value="LytR-like"/>
</dbReference>
<dbReference type="PANTHER" id="PTHR37299">
    <property type="entry name" value="TRANSCRIPTIONAL REGULATOR-RELATED"/>
    <property type="match status" value="1"/>
</dbReference>
<name>A0ABS4NKP1_9BACL</name>
<accession>A0ABS4NKP1</accession>
<dbReference type="Pfam" id="PF00072">
    <property type="entry name" value="Response_reg"/>
    <property type="match status" value="1"/>
</dbReference>
<feature type="modified residue" description="4-aspartylphosphate" evidence="1">
    <location>
        <position position="62"/>
    </location>
</feature>
<dbReference type="PROSITE" id="PS50930">
    <property type="entry name" value="HTH_LYTTR"/>
    <property type="match status" value="1"/>
</dbReference>